<dbReference type="InterPro" id="IPR058442">
    <property type="entry name" value="DUF8129"/>
</dbReference>
<evidence type="ECO:0000259" key="2">
    <source>
        <dbReference type="Pfam" id="PF26450"/>
    </source>
</evidence>
<dbReference type="AlphaFoldDB" id="Q5YX69"/>
<proteinExistence type="predicted"/>
<name>Q5YX69_NOCFA</name>
<dbReference type="HOGENOM" id="CLU_169056_0_0_11"/>
<dbReference type="Pfam" id="PF26450">
    <property type="entry name" value="DUF8129"/>
    <property type="match status" value="1"/>
</dbReference>
<dbReference type="KEGG" id="nfa:NFA_23750"/>
<dbReference type="STRING" id="247156.NFA_23750"/>
<accession>Q5YX69</accession>
<gene>
    <name evidence="3" type="ordered locus">NFA_23750</name>
</gene>
<evidence type="ECO:0000313" key="4">
    <source>
        <dbReference type="Proteomes" id="UP000006820"/>
    </source>
</evidence>
<keyword evidence="4" id="KW-1185">Reference proteome</keyword>
<feature type="domain" description="DUF8129" evidence="2">
    <location>
        <begin position="8"/>
        <end position="62"/>
    </location>
</feature>
<sequence length="113" mass="11831">MAMSGDTDLPLPDYDQLEVGSIEHRIRALDLDAVRRLLDHERGAAHRPRVVAILSARIDQLEAGAQPSGGDPGNAPPVHGEPGGSPVHPAHSPADNTPLRHGVAGQTPARGKP</sequence>
<dbReference type="eggNOG" id="ENOG50334PB">
    <property type="taxonomic scope" value="Bacteria"/>
</dbReference>
<reference evidence="3 4" key="1">
    <citation type="journal article" date="2004" name="Proc. Natl. Acad. Sci. U.S.A.">
        <title>The complete genomic sequence of Nocardia farcinica IFM 10152.</title>
        <authorList>
            <person name="Ishikawa J."/>
            <person name="Yamashita A."/>
            <person name="Mikami Y."/>
            <person name="Hoshino Y."/>
            <person name="Kurita H."/>
            <person name="Hotta K."/>
            <person name="Shiba T."/>
            <person name="Hattori M."/>
        </authorList>
    </citation>
    <scope>NUCLEOTIDE SEQUENCE [LARGE SCALE GENOMIC DNA]</scope>
    <source>
        <strain evidence="3 4">IFM 10152</strain>
    </source>
</reference>
<organism evidence="3 4">
    <name type="scientific">Nocardia farcinica (strain IFM 10152)</name>
    <dbReference type="NCBI Taxonomy" id="247156"/>
    <lineage>
        <taxon>Bacteria</taxon>
        <taxon>Bacillati</taxon>
        <taxon>Actinomycetota</taxon>
        <taxon>Actinomycetes</taxon>
        <taxon>Mycobacteriales</taxon>
        <taxon>Nocardiaceae</taxon>
        <taxon>Nocardia</taxon>
    </lineage>
</organism>
<dbReference type="EMBL" id="AP006618">
    <property type="protein sequence ID" value="BAD57222.1"/>
    <property type="molecule type" value="Genomic_DNA"/>
</dbReference>
<protein>
    <recommendedName>
        <fullName evidence="2">DUF8129 domain-containing protein</fullName>
    </recommendedName>
</protein>
<dbReference type="Proteomes" id="UP000006820">
    <property type="component" value="Chromosome"/>
</dbReference>
<evidence type="ECO:0000313" key="3">
    <source>
        <dbReference type="EMBL" id="BAD57222.1"/>
    </source>
</evidence>
<evidence type="ECO:0000256" key="1">
    <source>
        <dbReference type="SAM" id="MobiDB-lite"/>
    </source>
</evidence>
<feature type="region of interest" description="Disordered" evidence="1">
    <location>
        <begin position="62"/>
        <end position="113"/>
    </location>
</feature>